<evidence type="ECO:0000313" key="3">
    <source>
        <dbReference type="Proteomes" id="UP001189429"/>
    </source>
</evidence>
<evidence type="ECO:0008006" key="4">
    <source>
        <dbReference type="Google" id="ProtNLM"/>
    </source>
</evidence>
<keyword evidence="1" id="KW-0175">Coiled coil</keyword>
<proteinExistence type="predicted"/>
<feature type="coiled-coil region" evidence="1">
    <location>
        <begin position="120"/>
        <end position="174"/>
    </location>
</feature>
<evidence type="ECO:0000313" key="2">
    <source>
        <dbReference type="EMBL" id="CAK0877751.1"/>
    </source>
</evidence>
<name>A0ABN9VZ97_9DINO</name>
<comment type="caution">
    <text evidence="2">The sequence shown here is derived from an EMBL/GenBank/DDBJ whole genome shotgun (WGS) entry which is preliminary data.</text>
</comment>
<dbReference type="EMBL" id="CAUYUJ010017771">
    <property type="protein sequence ID" value="CAK0877751.1"/>
    <property type="molecule type" value="Genomic_DNA"/>
</dbReference>
<reference evidence="2" key="1">
    <citation type="submission" date="2023-10" db="EMBL/GenBank/DDBJ databases">
        <authorList>
            <person name="Chen Y."/>
            <person name="Shah S."/>
            <person name="Dougan E. K."/>
            <person name="Thang M."/>
            <person name="Chan C."/>
        </authorList>
    </citation>
    <scope>NUCLEOTIDE SEQUENCE [LARGE SCALE GENOMIC DNA]</scope>
</reference>
<keyword evidence="3" id="KW-1185">Reference proteome</keyword>
<accession>A0ABN9VZ97</accession>
<sequence>MARETREIKSLQSKLKWNMVREDQRLLREEERRRDRADLADEAVFQRAVQQGIEEEWQERVTEWIEDSRDFQEHKRVAKQQEAIEEAARISEEYLTQKENSEFAARVAQAKAAERNTWGVAEHIEQYQAAREAEEREKRREVACARQRRAEERLAGMDAEMQRAARARDEALRELEAVRAGAQRRCAPAPLLRARGGAR</sequence>
<protein>
    <recommendedName>
        <fullName evidence="4">Meiosis-specific nuclear structural protein 1</fullName>
    </recommendedName>
</protein>
<organism evidence="2 3">
    <name type="scientific">Prorocentrum cordatum</name>
    <dbReference type="NCBI Taxonomy" id="2364126"/>
    <lineage>
        <taxon>Eukaryota</taxon>
        <taxon>Sar</taxon>
        <taxon>Alveolata</taxon>
        <taxon>Dinophyceae</taxon>
        <taxon>Prorocentrales</taxon>
        <taxon>Prorocentraceae</taxon>
        <taxon>Prorocentrum</taxon>
    </lineage>
</organism>
<gene>
    <name evidence="2" type="ORF">PCOR1329_LOCUS61719</name>
</gene>
<evidence type="ECO:0000256" key="1">
    <source>
        <dbReference type="SAM" id="Coils"/>
    </source>
</evidence>
<dbReference type="Proteomes" id="UP001189429">
    <property type="component" value="Unassembled WGS sequence"/>
</dbReference>